<dbReference type="SUPFAM" id="SSF54928">
    <property type="entry name" value="RNA-binding domain, RBD"/>
    <property type="match status" value="3"/>
</dbReference>
<dbReference type="AlphaFoldDB" id="A0A9Q0IA49"/>
<organism evidence="12 13">
    <name type="scientific">Muraenolepis orangiensis</name>
    <name type="common">Patagonian moray cod</name>
    <dbReference type="NCBI Taxonomy" id="630683"/>
    <lineage>
        <taxon>Eukaryota</taxon>
        <taxon>Metazoa</taxon>
        <taxon>Chordata</taxon>
        <taxon>Craniata</taxon>
        <taxon>Vertebrata</taxon>
        <taxon>Euteleostomi</taxon>
        <taxon>Actinopterygii</taxon>
        <taxon>Neopterygii</taxon>
        <taxon>Teleostei</taxon>
        <taxon>Neoteleostei</taxon>
        <taxon>Acanthomorphata</taxon>
        <taxon>Zeiogadaria</taxon>
        <taxon>Gadariae</taxon>
        <taxon>Gadiformes</taxon>
        <taxon>Muraenolepidoidei</taxon>
        <taxon>Muraenolepididae</taxon>
        <taxon>Muraenolepis</taxon>
    </lineage>
</organism>
<dbReference type="FunFam" id="3.30.70.330:FF:000031">
    <property type="entry name" value="Heterogeneous nuclear ribonucleoprotein h3 isoform"/>
    <property type="match status" value="1"/>
</dbReference>
<evidence type="ECO:0000256" key="2">
    <source>
        <dbReference type="ARBA" id="ARBA00022499"/>
    </source>
</evidence>
<dbReference type="InterPro" id="IPR050666">
    <property type="entry name" value="ESRP"/>
</dbReference>
<evidence type="ECO:0000256" key="7">
    <source>
        <dbReference type="ARBA" id="ARBA00022990"/>
    </source>
</evidence>
<keyword evidence="13" id="KW-1185">Reference proteome</keyword>
<evidence type="ECO:0000256" key="1">
    <source>
        <dbReference type="ARBA" id="ARBA00004123"/>
    </source>
</evidence>
<sequence length="370" mass="40826">MTSTSVEGYVVRIRGLPWSCTQEEVASFFTDCDIVGKVNGVCFTFSKEGRPSGEAFVELQTAEDFKTAIARDRKYMGHRYIEVFKSNRSEMDWVLKRSGPADYDSCTGCMLRLRGLPFGCSKEEIVQFFSGLRIVPNGITLPVDCQGRSTGEAFVLFASKEIAEKALGKHKERIGHRYIEIFKSSRHEIRAYYELPRRPMVPQRPGPYDRPMMGGPRGGFFAPGPGRGGNLMEPMRSGGGYGGGYGGFDNFNGFNNYCFGNGMFDDRLRGERGGRDVNIAKFFSPMTPMRVHIDVGPNGKSTGEADVEFRSHEDAVAAMSKDKNHMQHRYIELFLNSTSSGNEMSRGCGGYYGNSGGGCGSRSGGLRGAF</sequence>
<feature type="domain" description="RRM" evidence="11">
    <location>
        <begin position="109"/>
        <end position="186"/>
    </location>
</feature>
<keyword evidence="4" id="KW-0677">Repeat</keyword>
<evidence type="ECO:0000256" key="3">
    <source>
        <dbReference type="ARBA" id="ARBA00022553"/>
    </source>
</evidence>
<comment type="caution">
    <text evidence="12">The sequence shown here is derived from an EMBL/GenBank/DDBJ whole genome shotgun (WGS) entry which is preliminary data.</text>
</comment>
<evidence type="ECO:0000256" key="4">
    <source>
        <dbReference type="ARBA" id="ARBA00022737"/>
    </source>
</evidence>
<dbReference type="Gene3D" id="3.30.70.330">
    <property type="match status" value="3"/>
</dbReference>
<keyword evidence="8" id="KW-0539">Nucleus</keyword>
<keyword evidence="2" id="KW-1017">Isopeptide bond</keyword>
<dbReference type="GO" id="GO:0005634">
    <property type="term" value="C:nucleus"/>
    <property type="evidence" value="ECO:0007669"/>
    <property type="project" value="UniProtKB-SubCell"/>
</dbReference>
<evidence type="ECO:0000259" key="11">
    <source>
        <dbReference type="PROSITE" id="PS50102"/>
    </source>
</evidence>
<keyword evidence="6 10" id="KW-0694">RNA-binding</keyword>
<evidence type="ECO:0000256" key="5">
    <source>
        <dbReference type="ARBA" id="ARBA00022843"/>
    </source>
</evidence>
<dbReference type="PANTHER" id="PTHR13976">
    <property type="entry name" value="HETEROGENEOUS NUCLEAR RIBONUCLEOPROTEIN-RELATED"/>
    <property type="match status" value="1"/>
</dbReference>
<accession>A0A9Q0IA49</accession>
<comment type="subcellular location">
    <subcellularLocation>
        <location evidence="1">Nucleus</location>
    </subcellularLocation>
</comment>
<reference evidence="12" key="1">
    <citation type="submission" date="2022-07" db="EMBL/GenBank/DDBJ databases">
        <title>Chromosome-level genome of Muraenolepis orangiensis.</title>
        <authorList>
            <person name="Kim J."/>
        </authorList>
    </citation>
    <scope>NUCLEOTIDE SEQUENCE</scope>
    <source>
        <strain evidence="12">KU_S4_2022</strain>
        <tissue evidence="12">Muscle</tissue>
    </source>
</reference>
<evidence type="ECO:0000313" key="12">
    <source>
        <dbReference type="EMBL" id="KAJ3592797.1"/>
    </source>
</evidence>
<dbReference type="PROSITE" id="PS50102">
    <property type="entry name" value="RRM"/>
    <property type="match status" value="2"/>
</dbReference>
<dbReference type="InterPro" id="IPR000504">
    <property type="entry name" value="RRM_dom"/>
</dbReference>
<keyword evidence="5" id="KW-0832">Ubl conjugation</keyword>
<dbReference type="SMART" id="SM00360">
    <property type="entry name" value="RRM"/>
    <property type="match status" value="3"/>
</dbReference>
<evidence type="ECO:0000256" key="10">
    <source>
        <dbReference type="PROSITE-ProRule" id="PRU00176"/>
    </source>
</evidence>
<dbReference type="InterPro" id="IPR012677">
    <property type="entry name" value="Nucleotide-bd_a/b_plait_sf"/>
</dbReference>
<protein>
    <recommendedName>
        <fullName evidence="11">RRM domain-containing protein</fullName>
    </recommendedName>
</protein>
<dbReference type="InterPro" id="IPR035979">
    <property type="entry name" value="RBD_domain_sf"/>
</dbReference>
<proteinExistence type="predicted"/>
<keyword evidence="3" id="KW-0597">Phosphoprotein</keyword>
<dbReference type="GO" id="GO:0003723">
    <property type="term" value="F:RNA binding"/>
    <property type="evidence" value="ECO:0007669"/>
    <property type="project" value="UniProtKB-UniRule"/>
</dbReference>
<dbReference type="EMBL" id="JANIIK010000112">
    <property type="protein sequence ID" value="KAJ3592797.1"/>
    <property type="molecule type" value="Genomic_DNA"/>
</dbReference>
<evidence type="ECO:0000256" key="8">
    <source>
        <dbReference type="ARBA" id="ARBA00023242"/>
    </source>
</evidence>
<evidence type="ECO:0000256" key="9">
    <source>
        <dbReference type="ARBA" id="ARBA00023274"/>
    </source>
</evidence>
<dbReference type="FunFam" id="3.30.70.330:FF:000071">
    <property type="entry name" value="heterogeneous nuclear ribonucleoprotein H isoform X1"/>
    <property type="match status" value="1"/>
</dbReference>
<feature type="domain" description="RRM" evidence="11">
    <location>
        <begin position="9"/>
        <end position="88"/>
    </location>
</feature>
<evidence type="ECO:0000313" key="13">
    <source>
        <dbReference type="Proteomes" id="UP001148018"/>
    </source>
</evidence>
<evidence type="ECO:0000256" key="6">
    <source>
        <dbReference type="ARBA" id="ARBA00022884"/>
    </source>
</evidence>
<keyword evidence="7" id="KW-0007">Acetylation</keyword>
<gene>
    <name evidence="12" type="ORF">NHX12_005136</name>
</gene>
<dbReference type="Proteomes" id="UP001148018">
    <property type="component" value="Unassembled WGS sequence"/>
</dbReference>
<name>A0A9Q0IA49_9TELE</name>
<dbReference type="OrthoDB" id="431068at2759"/>
<dbReference type="Pfam" id="PF00076">
    <property type="entry name" value="RRM_1"/>
    <property type="match status" value="2"/>
</dbReference>
<keyword evidence="9" id="KW-0687">Ribonucleoprotein</keyword>
<dbReference type="GO" id="GO:1990904">
    <property type="term" value="C:ribonucleoprotein complex"/>
    <property type="evidence" value="ECO:0007669"/>
    <property type="project" value="UniProtKB-KW"/>
</dbReference>